<dbReference type="HOGENOM" id="CLU_063810_3_0_10"/>
<dbReference type="KEGG" id="fli:Fleli_1672"/>
<dbReference type="EMBL" id="CP003345">
    <property type="protein sequence ID" value="AFM04082.1"/>
    <property type="molecule type" value="Genomic_DNA"/>
</dbReference>
<dbReference type="PATRIC" id="fig|880071.3.peg.1646"/>
<dbReference type="AlphaFoldDB" id="I4AJE7"/>
<sequence length="295" mass="34490">MEEQNTDSTNKKLTKKELKALVSLLEDDDIEILNHIENKILSIGKPIIPLLEDSWTSSFNSKLQGRIEDVLHTLQFRLLKEKLQNWYENEQDDLLKGLWILATYQYPDLSFEELQIKIEQLYFETWVAFQNVQHPIDQIRRLNNIFFEKLAFKANVNNFHSVNNSMINQVLESKKGNPISLAAVYMLIAQKLKLPVFGVNLPNLFVLTYKSEELTFYINVFNRGVIFSKQDIDNYLKQLKLPQSDVFYSPCDNLAILRRMIHDLMQSFEHVAQGEKIPELIELLAILGEKITDRE</sequence>
<dbReference type="OrthoDB" id="188084at2"/>
<dbReference type="PANTHER" id="PTHR31350">
    <property type="entry name" value="SI:DKEY-261L7.2"/>
    <property type="match status" value="1"/>
</dbReference>
<keyword evidence="4" id="KW-1185">Reference proteome</keyword>
<protein>
    <recommendedName>
        <fullName evidence="2">Protein SirB1 N-terminal domain-containing protein</fullName>
    </recommendedName>
</protein>
<gene>
    <name evidence="3" type="ordered locus">Fleli_1672</name>
</gene>
<evidence type="ECO:0000259" key="2">
    <source>
        <dbReference type="Pfam" id="PF13369"/>
    </source>
</evidence>
<feature type="domain" description="Protein SirB1 N-terminal" evidence="2">
    <location>
        <begin position="114"/>
        <end position="261"/>
    </location>
</feature>
<name>I4AJE7_BERLS</name>
<dbReference type="Pfam" id="PF13369">
    <property type="entry name" value="Transglut_core2"/>
    <property type="match status" value="1"/>
</dbReference>
<evidence type="ECO:0000256" key="1">
    <source>
        <dbReference type="ARBA" id="ARBA00007100"/>
    </source>
</evidence>
<dbReference type="Proteomes" id="UP000006054">
    <property type="component" value="Chromosome"/>
</dbReference>
<evidence type="ECO:0000313" key="3">
    <source>
        <dbReference type="EMBL" id="AFM04082.1"/>
    </source>
</evidence>
<dbReference type="STRING" id="880071.Fleli_1672"/>
<dbReference type="PANTHER" id="PTHR31350:SF21">
    <property type="entry name" value="F-BOX ONLY PROTEIN 21"/>
    <property type="match status" value="1"/>
</dbReference>
<dbReference type="RefSeq" id="WP_014797537.1">
    <property type="nucleotide sequence ID" value="NC_018018.1"/>
</dbReference>
<reference evidence="4" key="1">
    <citation type="submission" date="2012-06" db="EMBL/GenBank/DDBJ databases">
        <title>The complete genome of Flexibacter litoralis DSM 6794.</title>
        <authorList>
            <person name="Lucas S."/>
            <person name="Copeland A."/>
            <person name="Lapidus A."/>
            <person name="Glavina del Rio T."/>
            <person name="Dalin E."/>
            <person name="Tice H."/>
            <person name="Bruce D."/>
            <person name="Goodwin L."/>
            <person name="Pitluck S."/>
            <person name="Peters L."/>
            <person name="Ovchinnikova G."/>
            <person name="Lu M."/>
            <person name="Kyrpides N."/>
            <person name="Mavromatis K."/>
            <person name="Ivanova N."/>
            <person name="Brettin T."/>
            <person name="Detter J.C."/>
            <person name="Han C."/>
            <person name="Larimer F."/>
            <person name="Land M."/>
            <person name="Hauser L."/>
            <person name="Markowitz V."/>
            <person name="Cheng J.-F."/>
            <person name="Hugenholtz P."/>
            <person name="Woyke T."/>
            <person name="Wu D."/>
            <person name="Spring S."/>
            <person name="Lang E."/>
            <person name="Kopitz M."/>
            <person name="Brambilla E."/>
            <person name="Klenk H.-P."/>
            <person name="Eisen J.A."/>
        </authorList>
    </citation>
    <scope>NUCLEOTIDE SEQUENCE [LARGE SCALE GENOMIC DNA]</scope>
    <source>
        <strain evidence="4">ATCC 23117 / DSM 6794 / NBRC 15988 / NCIMB 1366 / Sio-4</strain>
    </source>
</reference>
<comment type="similarity">
    <text evidence="1">Belongs to the UPF0162 family.</text>
</comment>
<proteinExistence type="inferred from homology"/>
<dbReference type="eggNOG" id="COG2912">
    <property type="taxonomic scope" value="Bacteria"/>
</dbReference>
<organism evidence="3 4">
    <name type="scientific">Bernardetia litoralis (strain ATCC 23117 / DSM 6794 / NBRC 15988 / NCIMB 1366 / Fx l1 / Sio-4)</name>
    <name type="common">Flexibacter litoralis</name>
    <dbReference type="NCBI Taxonomy" id="880071"/>
    <lineage>
        <taxon>Bacteria</taxon>
        <taxon>Pseudomonadati</taxon>
        <taxon>Bacteroidota</taxon>
        <taxon>Cytophagia</taxon>
        <taxon>Cytophagales</taxon>
        <taxon>Bernardetiaceae</taxon>
        <taxon>Bernardetia</taxon>
    </lineage>
</organism>
<accession>I4AJE7</accession>
<dbReference type="InterPro" id="IPR032698">
    <property type="entry name" value="SirB1_N"/>
</dbReference>
<evidence type="ECO:0000313" key="4">
    <source>
        <dbReference type="Proteomes" id="UP000006054"/>
    </source>
</evidence>